<keyword evidence="13" id="KW-1185">Reference proteome</keyword>
<feature type="binding site" evidence="10">
    <location>
        <position position="342"/>
    </location>
    <ligand>
        <name>[4Fe-4S] cluster</name>
        <dbReference type="ChEBI" id="CHEBI:49883"/>
    </ligand>
</feature>
<keyword evidence="7 9" id="KW-0411">Iron-sulfur</keyword>
<dbReference type="Proteomes" id="UP001165120">
    <property type="component" value="Unassembled WGS sequence"/>
</dbReference>
<dbReference type="GO" id="GO:0003677">
    <property type="term" value="F:DNA binding"/>
    <property type="evidence" value="ECO:0007669"/>
    <property type="project" value="UniProtKB-UniRule"/>
</dbReference>
<evidence type="ECO:0000256" key="9">
    <source>
        <dbReference type="PIRNR" id="PIRNR009449"/>
    </source>
</evidence>
<dbReference type="Pfam" id="PF26466">
    <property type="entry name" value="DNA_primase_lrg_N"/>
    <property type="match status" value="1"/>
</dbReference>
<reference evidence="12" key="1">
    <citation type="submission" date="2023-04" db="EMBL/GenBank/DDBJ databases">
        <title>Candida boidinii NBRC 10035.</title>
        <authorList>
            <person name="Ichikawa N."/>
            <person name="Sato H."/>
            <person name="Tonouchi N."/>
        </authorList>
    </citation>
    <scope>NUCLEOTIDE SEQUENCE</scope>
    <source>
        <strain evidence="12">NBRC 10035</strain>
    </source>
</reference>
<dbReference type="InterPro" id="IPR007238">
    <property type="entry name" value="DNA_primase_lsu_euk/arc"/>
</dbReference>
<keyword evidence="2 9" id="KW-0004">4Fe-4S</keyword>
<dbReference type="InterPro" id="IPR058560">
    <property type="entry name" value="DNA_primase_C"/>
</dbReference>
<keyword evidence="3 9" id="KW-0639">Primosome</keyword>
<evidence type="ECO:0000256" key="5">
    <source>
        <dbReference type="ARBA" id="ARBA00022723"/>
    </source>
</evidence>
<comment type="function">
    <text evidence="9">DNA primase is the polymerase that synthesizes small RNA primers for the Okazaki fragments made during discontinuous DNA replication.</text>
</comment>
<name>A0A9W6WGD0_CANBO</name>
<evidence type="ECO:0000256" key="8">
    <source>
        <dbReference type="ARBA" id="ARBA00023125"/>
    </source>
</evidence>
<dbReference type="CDD" id="cd07322">
    <property type="entry name" value="PriL_PriS_Eukaryotic"/>
    <property type="match status" value="1"/>
</dbReference>
<feature type="domain" description="DNA primase large subunit C-terminal" evidence="11">
    <location>
        <begin position="337"/>
        <end position="518"/>
    </location>
</feature>
<dbReference type="InterPro" id="IPR016558">
    <property type="entry name" value="DNA_primase_lsu_euk"/>
</dbReference>
<accession>A0A9W6WGD0</accession>
<evidence type="ECO:0000259" key="11">
    <source>
        <dbReference type="Pfam" id="PF04104"/>
    </source>
</evidence>
<dbReference type="GO" id="GO:0046872">
    <property type="term" value="F:metal ion binding"/>
    <property type="evidence" value="ECO:0007669"/>
    <property type="project" value="UniProtKB-UniRule"/>
</dbReference>
<proteinExistence type="inferred from homology"/>
<evidence type="ECO:0000313" key="13">
    <source>
        <dbReference type="Proteomes" id="UP001165120"/>
    </source>
</evidence>
<keyword evidence="5 9" id="KW-0479">Metal-binding</keyword>
<evidence type="ECO:0000256" key="6">
    <source>
        <dbReference type="ARBA" id="ARBA00023004"/>
    </source>
</evidence>
<dbReference type="GO" id="GO:0051539">
    <property type="term" value="F:4 iron, 4 sulfur cluster binding"/>
    <property type="evidence" value="ECO:0007669"/>
    <property type="project" value="UniProtKB-UniRule"/>
</dbReference>
<organism evidence="12 13">
    <name type="scientific">Candida boidinii</name>
    <name type="common">Yeast</name>
    <dbReference type="NCBI Taxonomy" id="5477"/>
    <lineage>
        <taxon>Eukaryota</taxon>
        <taxon>Fungi</taxon>
        <taxon>Dikarya</taxon>
        <taxon>Ascomycota</taxon>
        <taxon>Saccharomycotina</taxon>
        <taxon>Pichiomycetes</taxon>
        <taxon>Pichiales</taxon>
        <taxon>Pichiaceae</taxon>
        <taxon>Ogataea</taxon>
        <taxon>Ogataea/Candida clade</taxon>
    </lineage>
</organism>
<dbReference type="EMBL" id="BSXN01000959">
    <property type="protein sequence ID" value="GME70818.1"/>
    <property type="molecule type" value="Genomic_DNA"/>
</dbReference>
<evidence type="ECO:0000256" key="10">
    <source>
        <dbReference type="PIRSR" id="PIRSR009449-1"/>
    </source>
</evidence>
<feature type="binding site" evidence="10">
    <location>
        <position position="425"/>
    </location>
    <ligand>
        <name>[4Fe-4S] cluster</name>
        <dbReference type="ChEBI" id="CHEBI:49883"/>
    </ligand>
</feature>
<feature type="binding site" evidence="10">
    <location>
        <position position="442"/>
    </location>
    <ligand>
        <name>[4Fe-4S] cluster</name>
        <dbReference type="ChEBI" id="CHEBI:49883"/>
    </ligand>
</feature>
<dbReference type="GO" id="GO:0006269">
    <property type="term" value="P:DNA replication, synthesis of primer"/>
    <property type="evidence" value="ECO:0007669"/>
    <property type="project" value="UniProtKB-KW"/>
</dbReference>
<comment type="similarity">
    <text evidence="1 9">Belongs to the eukaryotic-type primase large subunit family.</text>
</comment>
<evidence type="ECO:0000256" key="3">
    <source>
        <dbReference type="ARBA" id="ARBA00022515"/>
    </source>
</evidence>
<dbReference type="AlphaFoldDB" id="A0A9W6WGD0"/>
<gene>
    <name evidence="12" type="ORF">Cboi02_000297300</name>
</gene>
<keyword evidence="6 9" id="KW-0408">Iron</keyword>
<dbReference type="PIRSF" id="PIRSF009449">
    <property type="entry name" value="DNA_primase_large_subunit"/>
    <property type="match status" value="1"/>
</dbReference>
<comment type="caution">
    <text evidence="12">The sequence shown here is derived from an EMBL/GenBank/DDBJ whole genome shotgun (WGS) entry which is preliminary data.</text>
</comment>
<dbReference type="PANTHER" id="PTHR10537">
    <property type="entry name" value="DNA PRIMASE LARGE SUBUNIT"/>
    <property type="match status" value="1"/>
</dbReference>
<evidence type="ECO:0000313" key="12">
    <source>
        <dbReference type="EMBL" id="GME70818.1"/>
    </source>
</evidence>
<evidence type="ECO:0000256" key="4">
    <source>
        <dbReference type="ARBA" id="ARBA00022705"/>
    </source>
</evidence>
<feature type="binding site" evidence="10">
    <location>
        <position position="483"/>
    </location>
    <ligand>
        <name>[4Fe-4S] cluster</name>
        <dbReference type="ChEBI" id="CHEBI:49883"/>
    </ligand>
</feature>
<evidence type="ECO:0000256" key="1">
    <source>
        <dbReference type="ARBA" id="ARBA00010564"/>
    </source>
</evidence>
<dbReference type="GO" id="GO:0006270">
    <property type="term" value="P:DNA replication initiation"/>
    <property type="evidence" value="ECO:0007669"/>
    <property type="project" value="TreeGrafter"/>
</dbReference>
<keyword evidence="8 9" id="KW-0238">DNA-binding</keyword>
<sequence length="532" mass="62042">MFRKVKRRTDGRKNFDDSFDDSIRPSASDSRIHKGKGLNYDLSVYPNRISFYQFPPFEEVTLEEFETWAIDRLKILLEIESCLSRGKNMRETESIIKPMLNKLLPLNPPSRESTSLYMERKKDHYSHFILRLAFCRSQELRARFIKSEAFLFKIRFNELSTSEQNEFVKTIDLPWDPISLEEKTEFEQQLLSTSYSSIKNILMSTIEYQRTKKLSEEEIKNYFIKEQFFKIPFEYVPELVSRRTSFLHKGFAYIPKFSQLTLISNEFSNKLEQELVSTMKALPTLDEDDRLLPVLNNLSQGYISNEYKDFANGDMDGSGASKDAINAENVLAPSNIKHMPLCASNLIDGLTAEHHLKYTARQQLSLFLKGIGLSADEALKFWQNQFTTGGSGTISVEKFNKEYRYNFRHNYGLEGGRINYKPWDCRNILSKPKPSKNEYHGCPYRDFHREKLSSRLMKLGLSDDRDLTDILDHSDKGDYQIACTKVFEVLHKKQMEVAIENRNTSIDQSTIVHPNQYYDRSKAFDKLLVKAE</sequence>
<dbReference type="Gene3D" id="1.20.930.80">
    <property type="match status" value="1"/>
</dbReference>
<keyword evidence="4 9" id="KW-0235">DNA replication</keyword>
<dbReference type="Pfam" id="PF04104">
    <property type="entry name" value="DNA_primase_lrg"/>
    <property type="match status" value="1"/>
</dbReference>
<dbReference type="GO" id="GO:0005658">
    <property type="term" value="C:alpha DNA polymerase:primase complex"/>
    <property type="evidence" value="ECO:0007669"/>
    <property type="project" value="UniProtKB-ARBA"/>
</dbReference>
<protein>
    <recommendedName>
        <fullName evidence="9">DNA primase large subunit</fullName>
    </recommendedName>
</protein>
<evidence type="ECO:0000256" key="2">
    <source>
        <dbReference type="ARBA" id="ARBA00022485"/>
    </source>
</evidence>
<comment type="cofactor">
    <cofactor evidence="9">
        <name>[4Fe-4S] cluster</name>
        <dbReference type="ChEBI" id="CHEBI:49883"/>
    </cofactor>
    <text evidence="9">Binds 1 [4Fe-4S] cluster.</text>
</comment>
<dbReference type="PANTHER" id="PTHR10537:SF3">
    <property type="entry name" value="DNA PRIMASE LARGE SUBUNIT"/>
    <property type="match status" value="1"/>
</dbReference>
<evidence type="ECO:0000256" key="7">
    <source>
        <dbReference type="ARBA" id="ARBA00023014"/>
    </source>
</evidence>